<dbReference type="RefSeq" id="WP_223228365.1">
    <property type="nucleotide sequence ID" value="NZ_FRCB01000004.1"/>
</dbReference>
<evidence type="ECO:0000313" key="2">
    <source>
        <dbReference type="Proteomes" id="UP000322545"/>
    </source>
</evidence>
<sequence>MTGLDEASVGFFGDDVTLAANRTQARHGMLVDGFRHVIADSTVLLLGAGDGRWCHAYAAAGALRVIGVEARRAEVARFGRLPEVGLRSRIEMRCADPQEALRAEAAAGERHDVIALFDMLEGCADLPGLLSMMARLRPRLVIVDGLFAVSEAPVLLMEHARRPVCGAPGLRLLPSRGAVALSARVAGFELDWIDWTMLEVQARLGLSDYFQSGAKCRASFTLVPALSPEGS</sequence>
<name>A0A1M7F4K8_9RHOB</name>
<dbReference type="InterPro" id="IPR029063">
    <property type="entry name" value="SAM-dependent_MTases_sf"/>
</dbReference>
<evidence type="ECO:0000313" key="1">
    <source>
        <dbReference type="EMBL" id="SHL99001.1"/>
    </source>
</evidence>
<keyword evidence="1" id="KW-0808">Transferase</keyword>
<dbReference type="EMBL" id="FRCB01000004">
    <property type="protein sequence ID" value="SHL99001.1"/>
    <property type="molecule type" value="Genomic_DNA"/>
</dbReference>
<keyword evidence="2" id="KW-1185">Reference proteome</keyword>
<dbReference type="Gene3D" id="3.40.50.150">
    <property type="entry name" value="Vaccinia Virus protein VP39"/>
    <property type="match status" value="1"/>
</dbReference>
<proteinExistence type="predicted"/>
<reference evidence="1 2" key="1">
    <citation type="submission" date="2016-11" db="EMBL/GenBank/DDBJ databases">
        <authorList>
            <person name="Varghese N."/>
            <person name="Submissions S."/>
        </authorList>
    </citation>
    <scope>NUCLEOTIDE SEQUENCE [LARGE SCALE GENOMIC DNA]</scope>
    <source>
        <strain evidence="1 2">DSM 28249</strain>
    </source>
</reference>
<dbReference type="Proteomes" id="UP000322545">
    <property type="component" value="Unassembled WGS sequence"/>
</dbReference>
<gene>
    <name evidence="1" type="ORF">SAMN05443432_10445</name>
</gene>
<dbReference type="AlphaFoldDB" id="A0A1M7F4K8"/>
<organism evidence="1 2">
    <name type="scientific">Roseovarius litoreus</name>
    <dbReference type="NCBI Taxonomy" id="1155722"/>
    <lineage>
        <taxon>Bacteria</taxon>
        <taxon>Pseudomonadati</taxon>
        <taxon>Pseudomonadota</taxon>
        <taxon>Alphaproteobacteria</taxon>
        <taxon>Rhodobacterales</taxon>
        <taxon>Roseobacteraceae</taxon>
        <taxon>Roseovarius</taxon>
    </lineage>
</organism>
<protein>
    <submittedName>
        <fullName evidence="1">Methyltransferase domain-containing protein</fullName>
    </submittedName>
</protein>
<dbReference type="GO" id="GO:0032259">
    <property type="term" value="P:methylation"/>
    <property type="evidence" value="ECO:0007669"/>
    <property type="project" value="UniProtKB-KW"/>
</dbReference>
<keyword evidence="1" id="KW-0489">Methyltransferase</keyword>
<dbReference type="GO" id="GO:0008168">
    <property type="term" value="F:methyltransferase activity"/>
    <property type="evidence" value="ECO:0007669"/>
    <property type="project" value="UniProtKB-KW"/>
</dbReference>
<dbReference type="CDD" id="cd02440">
    <property type="entry name" value="AdoMet_MTases"/>
    <property type="match status" value="1"/>
</dbReference>
<dbReference type="SUPFAM" id="SSF53335">
    <property type="entry name" value="S-adenosyl-L-methionine-dependent methyltransferases"/>
    <property type="match status" value="1"/>
</dbReference>
<accession>A0A1M7F4K8</accession>